<protein>
    <recommendedName>
        <fullName evidence="3">Glycosyl transferase family 2</fullName>
    </recommendedName>
</protein>
<name>A0A1M7IDL8_9FIRM</name>
<organism evidence="1 2">
    <name type="scientific">Anaerosporobacter mobilis DSM 15930</name>
    <dbReference type="NCBI Taxonomy" id="1120996"/>
    <lineage>
        <taxon>Bacteria</taxon>
        <taxon>Bacillati</taxon>
        <taxon>Bacillota</taxon>
        <taxon>Clostridia</taxon>
        <taxon>Lachnospirales</taxon>
        <taxon>Lachnospiraceae</taxon>
        <taxon>Anaerosporobacter</taxon>
    </lineage>
</organism>
<gene>
    <name evidence="1" type="ORF">SAMN02746066_01802</name>
</gene>
<accession>A0A1M7IDL8</accession>
<dbReference type="EMBL" id="FRCP01000009">
    <property type="protein sequence ID" value="SHM38775.1"/>
    <property type="molecule type" value="Genomic_DNA"/>
</dbReference>
<dbReference type="AlphaFoldDB" id="A0A1M7IDL8"/>
<dbReference type="STRING" id="1120996.SAMN02746066_01802"/>
<sequence>MERRKVIYSRFNDNDAALNSRFQIDSLSKEWIEKRIDIFYHYTRKSFELQTNQEFLAVLRTHPSSIDLVKSALKNYPKINDNILFTSTPKEDIKKYILGADEFYLAQIDSDDMYHPGYMQLLTEFDPKLETSVIICQNGFIYDIHTKQLCQFNNISSAVYAQRFLVIDYLNTYQYFPELSHVTMYRFPYEAFPKDNFMIITHNTNTHTNVIPYTRFEVTDSDVKEAILKEFHIIEP</sequence>
<proteinExistence type="predicted"/>
<evidence type="ECO:0000313" key="1">
    <source>
        <dbReference type="EMBL" id="SHM38775.1"/>
    </source>
</evidence>
<dbReference type="OrthoDB" id="9771846at2"/>
<evidence type="ECO:0008006" key="3">
    <source>
        <dbReference type="Google" id="ProtNLM"/>
    </source>
</evidence>
<dbReference type="Proteomes" id="UP000184038">
    <property type="component" value="Unassembled WGS sequence"/>
</dbReference>
<dbReference type="RefSeq" id="WP_073286298.1">
    <property type="nucleotide sequence ID" value="NZ_FRCP01000009.1"/>
</dbReference>
<keyword evidence="2" id="KW-1185">Reference proteome</keyword>
<reference evidence="1 2" key="1">
    <citation type="submission" date="2016-11" db="EMBL/GenBank/DDBJ databases">
        <authorList>
            <person name="Jaros S."/>
            <person name="Januszkiewicz K."/>
            <person name="Wedrychowicz H."/>
        </authorList>
    </citation>
    <scope>NUCLEOTIDE SEQUENCE [LARGE SCALE GENOMIC DNA]</scope>
    <source>
        <strain evidence="1 2">DSM 15930</strain>
    </source>
</reference>
<evidence type="ECO:0000313" key="2">
    <source>
        <dbReference type="Proteomes" id="UP000184038"/>
    </source>
</evidence>